<gene>
    <name evidence="2" type="ORF">K435DRAFT_173595</name>
</gene>
<feature type="compositionally biased region" description="Polar residues" evidence="1">
    <location>
        <begin position="15"/>
        <end position="25"/>
    </location>
</feature>
<keyword evidence="3" id="KW-1185">Reference proteome</keyword>
<accession>A0A4S8MX21</accession>
<sequence>MHCLRTGNVDPVTVPPSSSCSAGHSTRARNSQRPHGCHAPTTSQLTVTITRQCIYDPVKPQQTHRTLWSLVAEAVPYVVAKRRDPYGSSKA</sequence>
<protein>
    <submittedName>
        <fullName evidence="2">Uncharacterized protein</fullName>
    </submittedName>
</protein>
<dbReference type="Proteomes" id="UP000297245">
    <property type="component" value="Unassembled WGS sequence"/>
</dbReference>
<evidence type="ECO:0000313" key="2">
    <source>
        <dbReference type="EMBL" id="THV07930.1"/>
    </source>
</evidence>
<feature type="region of interest" description="Disordered" evidence="1">
    <location>
        <begin position="1"/>
        <end position="40"/>
    </location>
</feature>
<name>A0A4S8MX21_DENBC</name>
<organism evidence="2 3">
    <name type="scientific">Dendrothele bispora (strain CBS 962.96)</name>
    <dbReference type="NCBI Taxonomy" id="1314807"/>
    <lineage>
        <taxon>Eukaryota</taxon>
        <taxon>Fungi</taxon>
        <taxon>Dikarya</taxon>
        <taxon>Basidiomycota</taxon>
        <taxon>Agaricomycotina</taxon>
        <taxon>Agaricomycetes</taxon>
        <taxon>Agaricomycetidae</taxon>
        <taxon>Agaricales</taxon>
        <taxon>Agaricales incertae sedis</taxon>
        <taxon>Dendrothele</taxon>
    </lineage>
</organism>
<evidence type="ECO:0000256" key="1">
    <source>
        <dbReference type="SAM" id="MobiDB-lite"/>
    </source>
</evidence>
<dbReference type="EMBL" id="ML179036">
    <property type="protein sequence ID" value="THV07930.1"/>
    <property type="molecule type" value="Genomic_DNA"/>
</dbReference>
<proteinExistence type="predicted"/>
<evidence type="ECO:0000313" key="3">
    <source>
        <dbReference type="Proteomes" id="UP000297245"/>
    </source>
</evidence>
<dbReference type="AlphaFoldDB" id="A0A4S8MX21"/>
<feature type="compositionally biased region" description="Basic residues" evidence="1">
    <location>
        <begin position="26"/>
        <end position="36"/>
    </location>
</feature>
<reference evidence="2 3" key="1">
    <citation type="journal article" date="2019" name="Nat. Ecol. Evol.">
        <title>Megaphylogeny resolves global patterns of mushroom evolution.</title>
        <authorList>
            <person name="Varga T."/>
            <person name="Krizsan K."/>
            <person name="Foldi C."/>
            <person name="Dima B."/>
            <person name="Sanchez-Garcia M."/>
            <person name="Sanchez-Ramirez S."/>
            <person name="Szollosi G.J."/>
            <person name="Szarkandi J.G."/>
            <person name="Papp V."/>
            <person name="Albert L."/>
            <person name="Andreopoulos W."/>
            <person name="Angelini C."/>
            <person name="Antonin V."/>
            <person name="Barry K.W."/>
            <person name="Bougher N.L."/>
            <person name="Buchanan P."/>
            <person name="Buyck B."/>
            <person name="Bense V."/>
            <person name="Catcheside P."/>
            <person name="Chovatia M."/>
            <person name="Cooper J."/>
            <person name="Damon W."/>
            <person name="Desjardin D."/>
            <person name="Finy P."/>
            <person name="Geml J."/>
            <person name="Haridas S."/>
            <person name="Hughes K."/>
            <person name="Justo A."/>
            <person name="Karasinski D."/>
            <person name="Kautmanova I."/>
            <person name="Kiss B."/>
            <person name="Kocsube S."/>
            <person name="Kotiranta H."/>
            <person name="LaButti K.M."/>
            <person name="Lechner B.E."/>
            <person name="Liimatainen K."/>
            <person name="Lipzen A."/>
            <person name="Lukacs Z."/>
            <person name="Mihaltcheva S."/>
            <person name="Morgado L.N."/>
            <person name="Niskanen T."/>
            <person name="Noordeloos M.E."/>
            <person name="Ohm R.A."/>
            <person name="Ortiz-Santana B."/>
            <person name="Ovrebo C."/>
            <person name="Racz N."/>
            <person name="Riley R."/>
            <person name="Savchenko A."/>
            <person name="Shiryaev A."/>
            <person name="Soop K."/>
            <person name="Spirin V."/>
            <person name="Szebenyi C."/>
            <person name="Tomsovsky M."/>
            <person name="Tulloss R.E."/>
            <person name="Uehling J."/>
            <person name="Grigoriev I.V."/>
            <person name="Vagvolgyi C."/>
            <person name="Papp T."/>
            <person name="Martin F.M."/>
            <person name="Miettinen O."/>
            <person name="Hibbett D.S."/>
            <person name="Nagy L.G."/>
        </authorList>
    </citation>
    <scope>NUCLEOTIDE SEQUENCE [LARGE SCALE GENOMIC DNA]</scope>
    <source>
        <strain evidence="2 3">CBS 962.96</strain>
    </source>
</reference>